<feature type="region of interest" description="Disordered" evidence="1">
    <location>
        <begin position="1"/>
        <end position="46"/>
    </location>
</feature>
<accession>A0AAD7SCE4</accession>
<evidence type="ECO:0000313" key="2">
    <source>
        <dbReference type="EMBL" id="KAJ8399787.1"/>
    </source>
</evidence>
<proteinExistence type="predicted"/>
<evidence type="ECO:0000313" key="3">
    <source>
        <dbReference type="Proteomes" id="UP001221898"/>
    </source>
</evidence>
<sequence>MLTDGTAGEQQAGRGAAAARMTRPPPPVPVPRATFSIQPPEPFDFTKPQEWEKWIRRFERFRQASNLHSTTQANQLCTRYKKTERTAAYSWAQ</sequence>
<comment type="caution">
    <text evidence="2">The sequence shown here is derived from an EMBL/GenBank/DDBJ whole genome shotgun (WGS) entry which is preliminary data.</text>
</comment>
<dbReference type="EMBL" id="JAINUG010000081">
    <property type="protein sequence ID" value="KAJ8399787.1"/>
    <property type="molecule type" value="Genomic_DNA"/>
</dbReference>
<reference evidence="2" key="1">
    <citation type="journal article" date="2023" name="Science">
        <title>Genome structures resolve the early diversification of teleost fishes.</title>
        <authorList>
            <person name="Parey E."/>
            <person name="Louis A."/>
            <person name="Montfort J."/>
            <person name="Bouchez O."/>
            <person name="Roques C."/>
            <person name="Iampietro C."/>
            <person name="Lluch J."/>
            <person name="Castinel A."/>
            <person name="Donnadieu C."/>
            <person name="Desvignes T."/>
            <person name="Floi Bucao C."/>
            <person name="Jouanno E."/>
            <person name="Wen M."/>
            <person name="Mejri S."/>
            <person name="Dirks R."/>
            <person name="Jansen H."/>
            <person name="Henkel C."/>
            <person name="Chen W.J."/>
            <person name="Zahm M."/>
            <person name="Cabau C."/>
            <person name="Klopp C."/>
            <person name="Thompson A.W."/>
            <person name="Robinson-Rechavi M."/>
            <person name="Braasch I."/>
            <person name="Lecointre G."/>
            <person name="Bobe J."/>
            <person name="Postlethwait J.H."/>
            <person name="Berthelot C."/>
            <person name="Roest Crollius H."/>
            <person name="Guiguen Y."/>
        </authorList>
    </citation>
    <scope>NUCLEOTIDE SEQUENCE</scope>
    <source>
        <strain evidence="2">NC1722</strain>
    </source>
</reference>
<dbReference type="Proteomes" id="UP001221898">
    <property type="component" value="Unassembled WGS sequence"/>
</dbReference>
<organism evidence="2 3">
    <name type="scientific">Aldrovandia affinis</name>
    <dbReference type="NCBI Taxonomy" id="143900"/>
    <lineage>
        <taxon>Eukaryota</taxon>
        <taxon>Metazoa</taxon>
        <taxon>Chordata</taxon>
        <taxon>Craniata</taxon>
        <taxon>Vertebrata</taxon>
        <taxon>Euteleostomi</taxon>
        <taxon>Actinopterygii</taxon>
        <taxon>Neopterygii</taxon>
        <taxon>Teleostei</taxon>
        <taxon>Notacanthiformes</taxon>
        <taxon>Halosauridae</taxon>
        <taxon>Aldrovandia</taxon>
    </lineage>
</organism>
<protein>
    <submittedName>
        <fullName evidence="2">Uncharacterized protein</fullName>
    </submittedName>
</protein>
<name>A0AAD7SCE4_9TELE</name>
<feature type="compositionally biased region" description="Low complexity" evidence="1">
    <location>
        <begin position="12"/>
        <end position="22"/>
    </location>
</feature>
<gene>
    <name evidence="2" type="ORF">AAFF_G00408920</name>
</gene>
<keyword evidence="3" id="KW-1185">Reference proteome</keyword>
<dbReference type="AlphaFoldDB" id="A0AAD7SCE4"/>
<evidence type="ECO:0000256" key="1">
    <source>
        <dbReference type="SAM" id="MobiDB-lite"/>
    </source>
</evidence>